<evidence type="ECO:0000259" key="2">
    <source>
        <dbReference type="Pfam" id="PF01370"/>
    </source>
</evidence>
<dbReference type="InterPro" id="IPR001509">
    <property type="entry name" value="Epimerase_deHydtase"/>
</dbReference>
<dbReference type="OrthoDB" id="9803892at2"/>
<protein>
    <submittedName>
        <fullName evidence="3">NAD-dependent epimerase/dehydratase family protein</fullName>
    </submittedName>
</protein>
<gene>
    <name evidence="3" type="ORF">FNT36_11685</name>
</gene>
<keyword evidence="4" id="KW-1185">Reference proteome</keyword>
<evidence type="ECO:0000256" key="1">
    <source>
        <dbReference type="ARBA" id="ARBA00007637"/>
    </source>
</evidence>
<dbReference type="PANTHER" id="PTHR42687:SF1">
    <property type="entry name" value="L-THREONINE 3-DEHYDROGENASE, MITOCHONDRIAL"/>
    <property type="match status" value="1"/>
</dbReference>
<dbReference type="InterPro" id="IPR036291">
    <property type="entry name" value="NAD(P)-bd_dom_sf"/>
</dbReference>
<evidence type="ECO:0000313" key="4">
    <source>
        <dbReference type="Proteomes" id="UP000317624"/>
    </source>
</evidence>
<comment type="caution">
    <text evidence="3">The sequence shown here is derived from an EMBL/GenBank/DDBJ whole genome shotgun (WGS) entry which is preliminary data.</text>
</comment>
<dbReference type="SUPFAM" id="SSF51735">
    <property type="entry name" value="NAD(P)-binding Rossmann-fold domains"/>
    <property type="match status" value="1"/>
</dbReference>
<proteinExistence type="inferred from homology"/>
<dbReference type="GO" id="GO:0006567">
    <property type="term" value="P:L-threonine catabolic process"/>
    <property type="evidence" value="ECO:0007669"/>
    <property type="project" value="TreeGrafter"/>
</dbReference>
<organism evidence="3 4">
    <name type="scientific">Hymenobacter setariae</name>
    <dbReference type="NCBI Taxonomy" id="2594794"/>
    <lineage>
        <taxon>Bacteria</taxon>
        <taxon>Pseudomonadati</taxon>
        <taxon>Bacteroidota</taxon>
        <taxon>Cytophagia</taxon>
        <taxon>Cytophagales</taxon>
        <taxon>Hymenobacteraceae</taxon>
        <taxon>Hymenobacter</taxon>
    </lineage>
</organism>
<dbReference type="Gene3D" id="3.40.50.720">
    <property type="entry name" value="NAD(P)-binding Rossmann-like Domain"/>
    <property type="match status" value="1"/>
</dbReference>
<dbReference type="RefSeq" id="WP_144847772.1">
    <property type="nucleotide sequence ID" value="NZ_VMRJ01000003.1"/>
</dbReference>
<dbReference type="GO" id="GO:0008743">
    <property type="term" value="F:L-threonine 3-dehydrogenase activity"/>
    <property type="evidence" value="ECO:0007669"/>
    <property type="project" value="TreeGrafter"/>
</dbReference>
<dbReference type="Pfam" id="PF01370">
    <property type="entry name" value="Epimerase"/>
    <property type="match status" value="1"/>
</dbReference>
<sequence>MQISPSEPVTPRTPGTVLVIGACGQLGLELTAALRQRYAPEAVIAADVRAPKNPEALAGGPFELLDVLDKARLEALVQQYRPVQIYNLAALLSATAEKDPAFAWKLNMDGLLNVLNVAVQYQVPQVYWPSSIAVFGPDTPREHTPQVTIMNPNTVYGISKLAGEQWCEWYHRHHGLDVRSLRYPGLIGYKSLPGGGTTDYAVDIYHKAVAGESFECFLQENTYLPMMYMPDALKATLDLMHAPADRIKVRTSYNLGAMSFSPAEIAASIQQEIPDFQITYKPDGRQAIANSWPASIDDAAARQDWSWAPEYDLGKMTHDMLAHLRELVPA</sequence>
<dbReference type="InterPro" id="IPR051225">
    <property type="entry name" value="NAD(P)_epim/dehydratase"/>
</dbReference>
<dbReference type="EMBL" id="VMRJ01000003">
    <property type="protein sequence ID" value="TVT40150.1"/>
    <property type="molecule type" value="Genomic_DNA"/>
</dbReference>
<dbReference type="AlphaFoldDB" id="A0A558BUF2"/>
<dbReference type="PANTHER" id="PTHR42687">
    <property type="entry name" value="L-THREONINE 3-DEHYDROGENASE"/>
    <property type="match status" value="1"/>
</dbReference>
<name>A0A558BUF2_9BACT</name>
<dbReference type="FunFam" id="3.40.50.720:FF:000077">
    <property type="entry name" value="L-threonine 3-dehydrogenase, mitochondrial"/>
    <property type="match status" value="1"/>
</dbReference>
<comment type="similarity">
    <text evidence="1">Belongs to the NAD(P)-dependent epimerase/dehydratase family.</text>
</comment>
<reference evidence="3 4" key="1">
    <citation type="submission" date="2019-07" db="EMBL/GenBank/DDBJ databases">
        <title>Hymenobacter sp. straun FUR1 Genome sequencing and assembly.</title>
        <authorList>
            <person name="Chhetri G."/>
        </authorList>
    </citation>
    <scope>NUCLEOTIDE SEQUENCE [LARGE SCALE GENOMIC DNA]</scope>
    <source>
        <strain evidence="3 4">Fur1</strain>
    </source>
</reference>
<accession>A0A558BUF2</accession>
<feature type="domain" description="NAD-dependent epimerase/dehydratase" evidence="2">
    <location>
        <begin position="17"/>
        <end position="256"/>
    </location>
</feature>
<evidence type="ECO:0000313" key="3">
    <source>
        <dbReference type="EMBL" id="TVT40150.1"/>
    </source>
</evidence>
<dbReference type="Proteomes" id="UP000317624">
    <property type="component" value="Unassembled WGS sequence"/>
</dbReference>